<keyword evidence="4" id="KW-1185">Reference proteome</keyword>
<dbReference type="InterPro" id="IPR000477">
    <property type="entry name" value="RT_dom"/>
</dbReference>
<sequence length="336" mass="38024">MAIRQIKSGKAAGPDNIPAEALKSDIEVSCTDQIVTLRIIVEQSIGWNSSLYINFIVCEKGFDSVDRRTLWKLLRHYGVPEKIVNIIRNSYDGLQCKVVHGGQLTDAFQVRTKVRHGCLLSLFLFLLVVDYTMRTSTSEGKHGILWTAQNQLDDLDFADDLALLTHTHEQMQMKTTCVAAISVSVGLNIHKRKTKVLKFKAENSNSITLDGETLEDVESFTYLGSIIDKQGGSDANVKARIGKARVAFLQLKNIWNSKQLSTNIKMRIFNTNVKAVLLYGAETWRTTTTTIKKVQVFINSCLRKILNMHWPDAISNSLLWERTNQLPAEEEIRKRR</sequence>
<evidence type="ECO:0000313" key="4">
    <source>
        <dbReference type="Proteomes" id="UP000277204"/>
    </source>
</evidence>
<name>A0A183N0T1_9TREM</name>
<evidence type="ECO:0000259" key="2">
    <source>
        <dbReference type="Pfam" id="PF20049"/>
    </source>
</evidence>
<reference evidence="3 4" key="1">
    <citation type="submission" date="2018-11" db="EMBL/GenBank/DDBJ databases">
        <authorList>
            <consortium name="Pathogen Informatics"/>
        </authorList>
    </citation>
    <scope>NUCLEOTIDE SEQUENCE [LARGE SCALE GENOMIC DNA]</scope>
    <source>
        <strain evidence="3 4">Zambia</strain>
    </source>
</reference>
<dbReference type="Pfam" id="PF00078">
    <property type="entry name" value="RVT_1"/>
    <property type="match status" value="1"/>
</dbReference>
<dbReference type="InterPro" id="IPR045609">
    <property type="entry name" value="DUF6451"/>
</dbReference>
<organism evidence="3 4">
    <name type="scientific">Schistosoma margrebowiei</name>
    <dbReference type="NCBI Taxonomy" id="48269"/>
    <lineage>
        <taxon>Eukaryota</taxon>
        <taxon>Metazoa</taxon>
        <taxon>Spiralia</taxon>
        <taxon>Lophotrochozoa</taxon>
        <taxon>Platyhelminthes</taxon>
        <taxon>Trematoda</taxon>
        <taxon>Digenea</taxon>
        <taxon>Strigeidida</taxon>
        <taxon>Schistosomatoidea</taxon>
        <taxon>Schistosomatidae</taxon>
        <taxon>Schistosoma</taxon>
    </lineage>
</organism>
<proteinExistence type="predicted"/>
<dbReference type="PANTHER" id="PTHR47027">
    <property type="entry name" value="REVERSE TRANSCRIPTASE DOMAIN-CONTAINING PROTEIN"/>
    <property type="match status" value="1"/>
</dbReference>
<protein>
    <submittedName>
        <fullName evidence="3">Uncharacterized protein</fullName>
    </submittedName>
</protein>
<evidence type="ECO:0000259" key="1">
    <source>
        <dbReference type="Pfam" id="PF00078"/>
    </source>
</evidence>
<dbReference type="EMBL" id="UZAI01018910">
    <property type="protein sequence ID" value="VDP41174.1"/>
    <property type="molecule type" value="Genomic_DNA"/>
</dbReference>
<dbReference type="Pfam" id="PF20049">
    <property type="entry name" value="DUF6451"/>
    <property type="match status" value="1"/>
</dbReference>
<feature type="domain" description="Reverse transcriptase" evidence="1">
    <location>
        <begin position="50"/>
        <end position="226"/>
    </location>
</feature>
<evidence type="ECO:0000313" key="3">
    <source>
        <dbReference type="EMBL" id="VDP41174.1"/>
    </source>
</evidence>
<feature type="domain" description="DUF6451" evidence="2">
    <location>
        <begin position="247"/>
        <end position="279"/>
    </location>
</feature>
<dbReference type="Proteomes" id="UP000277204">
    <property type="component" value="Unassembled WGS sequence"/>
</dbReference>
<dbReference type="PANTHER" id="PTHR47027:SF25">
    <property type="entry name" value="REVERSE TRANSCRIPTASE DOMAIN-CONTAINING PROTEIN"/>
    <property type="match status" value="1"/>
</dbReference>
<gene>
    <name evidence="3" type="ORF">SMRZ_LOCUS21906</name>
</gene>
<accession>A0A183N0T1</accession>
<dbReference type="AlphaFoldDB" id="A0A183N0T1"/>